<comment type="caution">
    <text evidence="1">The sequence shown here is derived from an EMBL/GenBank/DDBJ whole genome shotgun (WGS) entry which is preliminary data.</text>
</comment>
<dbReference type="AlphaFoldDB" id="A0A7J9SCF7"/>
<accession>A0A7J9SCF7</accession>
<sequence>MSYNVKIIVGFGLNSKIDIKLRSKHPNQFTFKNFKKDYFLF</sequence>
<evidence type="ECO:0000313" key="2">
    <source>
        <dbReference type="Proteomes" id="UP000590564"/>
    </source>
</evidence>
<dbReference type="Proteomes" id="UP000590564">
    <property type="component" value="Unassembled WGS sequence"/>
</dbReference>
<name>A0A7J9SCF7_METMI</name>
<protein>
    <submittedName>
        <fullName evidence="1">Uncharacterized protein</fullName>
    </submittedName>
</protein>
<gene>
    <name evidence="1" type="ORF">HNP96_001836</name>
</gene>
<dbReference type="EMBL" id="JACHED010000005">
    <property type="protein sequence ID" value="MBB6497777.1"/>
    <property type="molecule type" value="Genomic_DNA"/>
</dbReference>
<evidence type="ECO:0000313" key="1">
    <source>
        <dbReference type="EMBL" id="MBB6497777.1"/>
    </source>
</evidence>
<proteinExistence type="predicted"/>
<reference evidence="1 2" key="1">
    <citation type="submission" date="2020-08" db="EMBL/GenBank/DDBJ databases">
        <title>Genomic Encyclopedia of Type Strains, Phase IV (KMG-V): Genome sequencing to study the core and pangenomes of soil and plant-associated prokaryotes.</title>
        <authorList>
            <person name="Whitman W."/>
        </authorList>
    </citation>
    <scope>NUCLEOTIDE SEQUENCE [LARGE SCALE GENOMIC DNA]</scope>
    <source>
        <strain evidence="1 2">D1</strain>
    </source>
</reference>
<organism evidence="1 2">
    <name type="scientific">Methanococcus maripaludis</name>
    <name type="common">Methanococcus deltae</name>
    <dbReference type="NCBI Taxonomy" id="39152"/>
    <lineage>
        <taxon>Archaea</taxon>
        <taxon>Methanobacteriati</taxon>
        <taxon>Methanobacteriota</taxon>
        <taxon>Methanomada group</taxon>
        <taxon>Methanococci</taxon>
        <taxon>Methanococcales</taxon>
        <taxon>Methanococcaceae</taxon>
        <taxon>Methanococcus</taxon>
    </lineage>
</organism>